<name>A0ABV0S8D3_9TELE</name>
<organism evidence="1 2">
    <name type="scientific">Xenoophorus captivus</name>
    <dbReference type="NCBI Taxonomy" id="1517983"/>
    <lineage>
        <taxon>Eukaryota</taxon>
        <taxon>Metazoa</taxon>
        <taxon>Chordata</taxon>
        <taxon>Craniata</taxon>
        <taxon>Vertebrata</taxon>
        <taxon>Euteleostomi</taxon>
        <taxon>Actinopterygii</taxon>
        <taxon>Neopterygii</taxon>
        <taxon>Teleostei</taxon>
        <taxon>Neoteleostei</taxon>
        <taxon>Acanthomorphata</taxon>
        <taxon>Ovalentaria</taxon>
        <taxon>Atherinomorphae</taxon>
        <taxon>Cyprinodontiformes</taxon>
        <taxon>Goodeidae</taxon>
        <taxon>Xenoophorus</taxon>
    </lineage>
</organism>
<proteinExistence type="predicted"/>
<accession>A0ABV0S8D3</accession>
<dbReference type="InterPro" id="IPR013893">
    <property type="entry name" value="RNase_P_Rpp40"/>
</dbReference>
<sequence length="191" mass="21222">MTGLATTLLVPSQLSYLSPAGGRATLQPLLSRYVWSEHRPEVSHRSLSNLVCPDLHENLSSSFLSTLICPEPKTTLSQAVSVSVCGLLLPQDVQQLVEQLRSADTHTCIHNFTLAPDDFVTYLSSRCYLQQTQKESWASVTVHGFTDSPVSWGDHEHGVLTRGENFYNLLMFQDHTYRLHLATGSHDACPL</sequence>
<dbReference type="Pfam" id="PF08584">
    <property type="entry name" value="Ribonuc_P_40"/>
    <property type="match status" value="1"/>
</dbReference>
<evidence type="ECO:0000313" key="1">
    <source>
        <dbReference type="EMBL" id="MEQ2216825.1"/>
    </source>
</evidence>
<dbReference type="PANTHER" id="PTHR15396">
    <property type="entry name" value="RIBONUCLEASE P PROTEIN SUBUNIT P40"/>
    <property type="match status" value="1"/>
</dbReference>
<comment type="caution">
    <text evidence="1">The sequence shown here is derived from an EMBL/GenBank/DDBJ whole genome shotgun (WGS) entry which is preliminary data.</text>
</comment>
<protein>
    <submittedName>
        <fullName evidence="1">Uncharacterized protein</fullName>
    </submittedName>
</protein>
<evidence type="ECO:0000313" key="2">
    <source>
        <dbReference type="Proteomes" id="UP001434883"/>
    </source>
</evidence>
<reference evidence="1 2" key="1">
    <citation type="submission" date="2021-06" db="EMBL/GenBank/DDBJ databases">
        <authorList>
            <person name="Palmer J.M."/>
        </authorList>
    </citation>
    <scope>NUCLEOTIDE SEQUENCE [LARGE SCALE GENOMIC DNA]</scope>
    <source>
        <strain evidence="1 2">XC_2019</strain>
        <tissue evidence="1">Muscle</tissue>
    </source>
</reference>
<gene>
    <name evidence="1" type="ORF">XENOCAPTIV_022977</name>
</gene>
<dbReference type="Proteomes" id="UP001434883">
    <property type="component" value="Unassembled WGS sequence"/>
</dbReference>
<keyword evidence="2" id="KW-1185">Reference proteome</keyword>
<dbReference type="EMBL" id="JAHRIN010072399">
    <property type="protein sequence ID" value="MEQ2216825.1"/>
    <property type="molecule type" value="Genomic_DNA"/>
</dbReference>
<dbReference type="PANTHER" id="PTHR15396:SF1">
    <property type="entry name" value="RIBONUCLEASE P PROTEIN SUBUNIT P40"/>
    <property type="match status" value="1"/>
</dbReference>